<organism evidence="1 2">
    <name type="scientific">Salvia divinorum</name>
    <name type="common">Maria pastora</name>
    <name type="synonym">Diviner's sage</name>
    <dbReference type="NCBI Taxonomy" id="28513"/>
    <lineage>
        <taxon>Eukaryota</taxon>
        <taxon>Viridiplantae</taxon>
        <taxon>Streptophyta</taxon>
        <taxon>Embryophyta</taxon>
        <taxon>Tracheophyta</taxon>
        <taxon>Spermatophyta</taxon>
        <taxon>Magnoliopsida</taxon>
        <taxon>eudicotyledons</taxon>
        <taxon>Gunneridae</taxon>
        <taxon>Pentapetalae</taxon>
        <taxon>asterids</taxon>
        <taxon>lamiids</taxon>
        <taxon>Lamiales</taxon>
        <taxon>Lamiaceae</taxon>
        <taxon>Nepetoideae</taxon>
        <taxon>Mentheae</taxon>
        <taxon>Salviinae</taxon>
        <taxon>Salvia</taxon>
        <taxon>Salvia subgen. Calosphace</taxon>
    </lineage>
</organism>
<keyword evidence="2" id="KW-1185">Reference proteome</keyword>
<protein>
    <submittedName>
        <fullName evidence="1">Uncharacterized protein</fullName>
    </submittedName>
</protein>
<evidence type="ECO:0000313" key="2">
    <source>
        <dbReference type="Proteomes" id="UP001567538"/>
    </source>
</evidence>
<accession>A0ABD1FSZ4</accession>
<dbReference type="EMBL" id="JBEAFC010000012">
    <property type="protein sequence ID" value="KAL1534943.1"/>
    <property type="molecule type" value="Genomic_DNA"/>
</dbReference>
<evidence type="ECO:0000313" key="1">
    <source>
        <dbReference type="EMBL" id="KAL1534943.1"/>
    </source>
</evidence>
<dbReference type="Proteomes" id="UP001567538">
    <property type="component" value="Unassembled WGS sequence"/>
</dbReference>
<proteinExistence type="predicted"/>
<gene>
    <name evidence="1" type="ORF">AAHA92_31055</name>
</gene>
<dbReference type="AlphaFoldDB" id="A0ABD1FSZ4"/>
<reference evidence="1 2" key="1">
    <citation type="submission" date="2024-06" db="EMBL/GenBank/DDBJ databases">
        <title>A chromosome level genome sequence of Diviner's sage (Salvia divinorum).</title>
        <authorList>
            <person name="Ford S.A."/>
            <person name="Ro D.-K."/>
            <person name="Ness R.W."/>
            <person name="Phillips M.A."/>
        </authorList>
    </citation>
    <scope>NUCLEOTIDE SEQUENCE [LARGE SCALE GENOMIC DNA]</scope>
    <source>
        <strain evidence="1">SAF-2024a</strain>
        <tissue evidence="1">Leaf</tissue>
    </source>
</reference>
<sequence length="176" mass="19588">MNSNEEIIPSYLLDRIMAICNRIDKRLDEYEKFPPSYTTPTISYHEQPSWPVIAVVPQPPFACTDLYAPVQNPYAGYTPWQPDYQPSYVQPQNSSAGYQWWQHEYQAPQHPYQPPTSHRHSATAPLPLPAAAAVPTVPPPPAMISPPCSLDRIDTLSTKPLSAAVLPPADQAADLL</sequence>
<name>A0ABD1FSZ4_SALDI</name>
<comment type="caution">
    <text evidence="1">The sequence shown here is derived from an EMBL/GenBank/DDBJ whole genome shotgun (WGS) entry which is preliminary data.</text>
</comment>